<reference evidence="1" key="1">
    <citation type="journal article" date="2022" name="bioRxiv">
        <title>Sequencing and chromosome-scale assembly of the giantPleurodeles waltlgenome.</title>
        <authorList>
            <person name="Brown T."/>
            <person name="Elewa A."/>
            <person name="Iarovenko S."/>
            <person name="Subramanian E."/>
            <person name="Araus A.J."/>
            <person name="Petzold A."/>
            <person name="Susuki M."/>
            <person name="Suzuki K.-i.T."/>
            <person name="Hayashi T."/>
            <person name="Toyoda A."/>
            <person name="Oliveira C."/>
            <person name="Osipova E."/>
            <person name="Leigh N.D."/>
            <person name="Simon A."/>
            <person name="Yun M.H."/>
        </authorList>
    </citation>
    <scope>NUCLEOTIDE SEQUENCE</scope>
    <source>
        <strain evidence="1">20211129_DDA</strain>
        <tissue evidence="1">Liver</tissue>
    </source>
</reference>
<evidence type="ECO:0000313" key="2">
    <source>
        <dbReference type="Proteomes" id="UP001066276"/>
    </source>
</evidence>
<organism evidence="1 2">
    <name type="scientific">Pleurodeles waltl</name>
    <name type="common">Iberian ribbed newt</name>
    <dbReference type="NCBI Taxonomy" id="8319"/>
    <lineage>
        <taxon>Eukaryota</taxon>
        <taxon>Metazoa</taxon>
        <taxon>Chordata</taxon>
        <taxon>Craniata</taxon>
        <taxon>Vertebrata</taxon>
        <taxon>Euteleostomi</taxon>
        <taxon>Amphibia</taxon>
        <taxon>Batrachia</taxon>
        <taxon>Caudata</taxon>
        <taxon>Salamandroidea</taxon>
        <taxon>Salamandridae</taxon>
        <taxon>Pleurodelinae</taxon>
        <taxon>Pleurodeles</taxon>
    </lineage>
</organism>
<dbReference type="Proteomes" id="UP001066276">
    <property type="component" value="Chromosome 5"/>
</dbReference>
<name>A0AAV7RPY6_PLEWA</name>
<protein>
    <submittedName>
        <fullName evidence="1">Uncharacterized protein</fullName>
    </submittedName>
</protein>
<feature type="non-terminal residue" evidence="1">
    <location>
        <position position="50"/>
    </location>
</feature>
<proteinExistence type="predicted"/>
<comment type="caution">
    <text evidence="1">The sequence shown here is derived from an EMBL/GenBank/DDBJ whole genome shotgun (WGS) entry which is preliminary data.</text>
</comment>
<feature type="non-terminal residue" evidence="1">
    <location>
        <position position="1"/>
    </location>
</feature>
<dbReference type="EMBL" id="JANPWB010000009">
    <property type="protein sequence ID" value="KAJ1152988.1"/>
    <property type="molecule type" value="Genomic_DNA"/>
</dbReference>
<keyword evidence="2" id="KW-1185">Reference proteome</keyword>
<dbReference type="AlphaFoldDB" id="A0AAV7RPY6"/>
<evidence type="ECO:0000313" key="1">
    <source>
        <dbReference type="EMBL" id="KAJ1152988.1"/>
    </source>
</evidence>
<sequence length="50" mass="5455">DGERPIRQGSLPWEGQIRWGATHQARVAPLGGQIRWGATHQAKVAPLGDK</sequence>
<accession>A0AAV7RPY6</accession>
<gene>
    <name evidence="1" type="ORF">NDU88_005760</name>
</gene>